<dbReference type="InterPro" id="IPR000055">
    <property type="entry name" value="Restrct_endonuc_typeI_TRD"/>
</dbReference>
<dbReference type="InterPro" id="IPR052021">
    <property type="entry name" value="Type-I_RS_S_subunit"/>
</dbReference>
<comment type="caution">
    <text evidence="5">The sequence shown here is derived from an EMBL/GenBank/DDBJ whole genome shotgun (WGS) entry which is preliminary data.</text>
</comment>
<dbReference type="Gene3D" id="3.90.220.20">
    <property type="entry name" value="DNA methylase specificity domains"/>
    <property type="match status" value="1"/>
</dbReference>
<protein>
    <recommendedName>
        <fullName evidence="4">Type I restriction modification DNA specificity domain-containing protein</fullName>
    </recommendedName>
</protein>
<dbReference type="Pfam" id="PF01420">
    <property type="entry name" value="Methylase_S"/>
    <property type="match status" value="1"/>
</dbReference>
<dbReference type="RefSeq" id="WP_118580217.1">
    <property type="nucleotide sequence ID" value="NZ_CABJFX010000005.1"/>
</dbReference>
<dbReference type="SUPFAM" id="SSF116734">
    <property type="entry name" value="DNA methylase specificity domain"/>
    <property type="match status" value="1"/>
</dbReference>
<gene>
    <name evidence="5" type="ORF">DW914_04945</name>
</gene>
<dbReference type="GO" id="GO:0003677">
    <property type="term" value="F:DNA binding"/>
    <property type="evidence" value="ECO:0007669"/>
    <property type="project" value="UniProtKB-KW"/>
</dbReference>
<name>A0A413U014_9FIRM</name>
<accession>A0A413U014</accession>
<evidence type="ECO:0000313" key="5">
    <source>
        <dbReference type="EMBL" id="RHA90551.1"/>
    </source>
</evidence>
<proteinExistence type="inferred from homology"/>
<evidence type="ECO:0000256" key="2">
    <source>
        <dbReference type="ARBA" id="ARBA00022747"/>
    </source>
</evidence>
<keyword evidence="2" id="KW-0680">Restriction system</keyword>
<dbReference type="CDD" id="cd16961">
    <property type="entry name" value="RMtype1_S_TRD-CR_like"/>
    <property type="match status" value="1"/>
</dbReference>
<sequence>MFGDPVENEKKLEVVPLSELAEIKIGPFGSLLHKEDYVEGGHPLVNPTHIVDGKVVIDEQLTVSETKYEELKAYWLKKDDVVMGRRGEMGRCAVVTENGLLCGTGSLYIRSYGEVSADYIQKTISHPSFKMRIEDMAVGQTMQNLNVPIVSGFQIPKPTKEQQAKYYKIVDQIDKSKLAIYKIKKHVLGRRLAT</sequence>
<dbReference type="EMBL" id="QSFX01000005">
    <property type="protein sequence ID" value="RHA90551.1"/>
    <property type="molecule type" value="Genomic_DNA"/>
</dbReference>
<comment type="similarity">
    <text evidence="1">Belongs to the type-I restriction system S methylase family.</text>
</comment>
<dbReference type="AlphaFoldDB" id="A0A413U014"/>
<dbReference type="InterPro" id="IPR044946">
    <property type="entry name" value="Restrct_endonuc_typeI_TRD_sf"/>
</dbReference>
<evidence type="ECO:0000313" key="6">
    <source>
        <dbReference type="Proteomes" id="UP000283492"/>
    </source>
</evidence>
<dbReference type="Proteomes" id="UP000283492">
    <property type="component" value="Unassembled WGS sequence"/>
</dbReference>
<dbReference type="GO" id="GO:0009307">
    <property type="term" value="P:DNA restriction-modification system"/>
    <property type="evidence" value="ECO:0007669"/>
    <property type="project" value="UniProtKB-KW"/>
</dbReference>
<dbReference type="PANTHER" id="PTHR30408">
    <property type="entry name" value="TYPE-1 RESTRICTION ENZYME ECOKI SPECIFICITY PROTEIN"/>
    <property type="match status" value="1"/>
</dbReference>
<keyword evidence="3" id="KW-0238">DNA-binding</keyword>
<dbReference type="PANTHER" id="PTHR30408:SF12">
    <property type="entry name" value="TYPE I RESTRICTION ENZYME MJAVIII SPECIFICITY SUBUNIT"/>
    <property type="match status" value="1"/>
</dbReference>
<evidence type="ECO:0000256" key="3">
    <source>
        <dbReference type="ARBA" id="ARBA00023125"/>
    </source>
</evidence>
<organism evidence="5 6">
    <name type="scientific">Roseburia inulinivorans</name>
    <dbReference type="NCBI Taxonomy" id="360807"/>
    <lineage>
        <taxon>Bacteria</taxon>
        <taxon>Bacillati</taxon>
        <taxon>Bacillota</taxon>
        <taxon>Clostridia</taxon>
        <taxon>Lachnospirales</taxon>
        <taxon>Lachnospiraceae</taxon>
        <taxon>Roseburia</taxon>
    </lineage>
</organism>
<evidence type="ECO:0000259" key="4">
    <source>
        <dbReference type="Pfam" id="PF01420"/>
    </source>
</evidence>
<reference evidence="5 6" key="1">
    <citation type="submission" date="2018-08" db="EMBL/GenBank/DDBJ databases">
        <title>A genome reference for cultivated species of the human gut microbiota.</title>
        <authorList>
            <person name="Zou Y."/>
            <person name="Xue W."/>
            <person name="Luo G."/>
        </authorList>
    </citation>
    <scope>NUCLEOTIDE SEQUENCE [LARGE SCALE GENOMIC DNA]</scope>
    <source>
        <strain evidence="5 6">AM42-1AC</strain>
    </source>
</reference>
<evidence type="ECO:0000256" key="1">
    <source>
        <dbReference type="ARBA" id="ARBA00010923"/>
    </source>
</evidence>
<feature type="domain" description="Type I restriction modification DNA specificity" evidence="4">
    <location>
        <begin position="10"/>
        <end position="182"/>
    </location>
</feature>